<reference evidence="1" key="1">
    <citation type="submission" date="2021-03" db="EMBL/GenBank/DDBJ databases">
        <title>Draft genome sequence of rust myrtle Austropuccinia psidii MF-1, a brazilian biotype.</title>
        <authorList>
            <person name="Quecine M.C."/>
            <person name="Pachon D.M.R."/>
            <person name="Bonatelli M.L."/>
            <person name="Correr F.H."/>
            <person name="Franceschini L.M."/>
            <person name="Leite T.F."/>
            <person name="Margarido G.R.A."/>
            <person name="Almeida C.A."/>
            <person name="Ferrarezi J.A."/>
            <person name="Labate C.A."/>
        </authorList>
    </citation>
    <scope>NUCLEOTIDE SEQUENCE</scope>
    <source>
        <strain evidence="1">MF-1</strain>
    </source>
</reference>
<dbReference type="Proteomes" id="UP000765509">
    <property type="component" value="Unassembled WGS sequence"/>
</dbReference>
<protein>
    <submittedName>
        <fullName evidence="1">Uncharacterized protein</fullName>
    </submittedName>
</protein>
<dbReference type="AlphaFoldDB" id="A0A9Q3BSN0"/>
<evidence type="ECO:0000313" key="1">
    <source>
        <dbReference type="EMBL" id="MBW0470737.1"/>
    </source>
</evidence>
<evidence type="ECO:0000313" key="2">
    <source>
        <dbReference type="Proteomes" id="UP000765509"/>
    </source>
</evidence>
<name>A0A9Q3BSN0_9BASI</name>
<comment type="caution">
    <text evidence="1">The sequence shown here is derived from an EMBL/GenBank/DDBJ whole genome shotgun (WGS) entry which is preliminary data.</text>
</comment>
<keyword evidence="2" id="KW-1185">Reference proteome</keyword>
<dbReference type="EMBL" id="AVOT02002530">
    <property type="protein sequence ID" value="MBW0470737.1"/>
    <property type="molecule type" value="Genomic_DNA"/>
</dbReference>
<proteinExistence type="predicted"/>
<accession>A0A9Q3BSN0</accession>
<sequence>MGDAIREKSDEDKDPREEPLLQYQEQTQLEIQDIQLEAGMPQDTADQNLCKHTQNEPKLLVTPAKQMGYINWAATKMTVCIYNAQNSLIIESGAQCSIVAIEYMDSHFPNLEEKVFPTKVKKSKSASGKMTSIGKIIKEIIIPHRKGNIRLNTEFVVLEHANIQVFLPEKTNRGFMALIFTIVKTGTLP</sequence>
<organism evidence="1 2">
    <name type="scientific">Austropuccinia psidii MF-1</name>
    <dbReference type="NCBI Taxonomy" id="1389203"/>
    <lineage>
        <taxon>Eukaryota</taxon>
        <taxon>Fungi</taxon>
        <taxon>Dikarya</taxon>
        <taxon>Basidiomycota</taxon>
        <taxon>Pucciniomycotina</taxon>
        <taxon>Pucciniomycetes</taxon>
        <taxon>Pucciniales</taxon>
        <taxon>Sphaerophragmiaceae</taxon>
        <taxon>Austropuccinia</taxon>
    </lineage>
</organism>
<gene>
    <name evidence="1" type="ORF">O181_010452</name>
</gene>